<comment type="caution">
    <text evidence="2">The sequence shown here is derived from an EMBL/GenBank/DDBJ whole genome shotgun (WGS) entry which is preliminary data.</text>
</comment>
<protein>
    <submittedName>
        <fullName evidence="2">LysM peptidoglycan-binding domain-containing protein</fullName>
    </submittedName>
</protein>
<feature type="domain" description="LysM" evidence="1">
    <location>
        <begin position="55"/>
        <end position="104"/>
    </location>
</feature>
<dbReference type="SMART" id="SM00257">
    <property type="entry name" value="LysM"/>
    <property type="match status" value="1"/>
</dbReference>
<keyword evidence="3" id="KW-1185">Reference proteome</keyword>
<dbReference type="InterPro" id="IPR018392">
    <property type="entry name" value="LysM"/>
</dbReference>
<dbReference type="Gene3D" id="3.10.350.10">
    <property type="entry name" value="LysM domain"/>
    <property type="match status" value="1"/>
</dbReference>
<dbReference type="InterPro" id="IPR036779">
    <property type="entry name" value="LysM_dom_sf"/>
</dbReference>
<dbReference type="CDD" id="cd00118">
    <property type="entry name" value="LysM"/>
    <property type="match status" value="1"/>
</dbReference>
<dbReference type="SUPFAM" id="SSF54106">
    <property type="entry name" value="LysM domain"/>
    <property type="match status" value="1"/>
</dbReference>
<evidence type="ECO:0000313" key="3">
    <source>
        <dbReference type="Proteomes" id="UP001612741"/>
    </source>
</evidence>
<dbReference type="RefSeq" id="WP_397090050.1">
    <property type="nucleotide sequence ID" value="NZ_JBITGY010000014.1"/>
</dbReference>
<gene>
    <name evidence="2" type="ORF">ACIBG2_43430</name>
</gene>
<accession>A0ABW7Z871</accession>
<reference evidence="2 3" key="1">
    <citation type="submission" date="2024-10" db="EMBL/GenBank/DDBJ databases">
        <title>The Natural Products Discovery Center: Release of the First 8490 Sequenced Strains for Exploring Actinobacteria Biosynthetic Diversity.</title>
        <authorList>
            <person name="Kalkreuter E."/>
            <person name="Kautsar S.A."/>
            <person name="Yang D."/>
            <person name="Bader C.D."/>
            <person name="Teijaro C.N."/>
            <person name="Fluegel L."/>
            <person name="Davis C.M."/>
            <person name="Simpson J.R."/>
            <person name="Lauterbach L."/>
            <person name="Steele A.D."/>
            <person name="Gui C."/>
            <person name="Meng S."/>
            <person name="Li G."/>
            <person name="Viehrig K."/>
            <person name="Ye F."/>
            <person name="Su P."/>
            <person name="Kiefer A.F."/>
            <person name="Nichols A."/>
            <person name="Cepeda A.J."/>
            <person name="Yan W."/>
            <person name="Fan B."/>
            <person name="Jiang Y."/>
            <person name="Adhikari A."/>
            <person name="Zheng C.-J."/>
            <person name="Schuster L."/>
            <person name="Cowan T.M."/>
            <person name="Smanski M.J."/>
            <person name="Chevrette M.G."/>
            <person name="De Carvalho L.P.S."/>
            <person name="Shen B."/>
        </authorList>
    </citation>
    <scope>NUCLEOTIDE SEQUENCE [LARGE SCALE GENOMIC DNA]</scope>
    <source>
        <strain evidence="2 3">NPDC050545</strain>
    </source>
</reference>
<organism evidence="2 3">
    <name type="scientific">Nonomuraea typhae</name>
    <dbReference type="NCBI Taxonomy" id="2603600"/>
    <lineage>
        <taxon>Bacteria</taxon>
        <taxon>Bacillati</taxon>
        <taxon>Actinomycetota</taxon>
        <taxon>Actinomycetes</taxon>
        <taxon>Streptosporangiales</taxon>
        <taxon>Streptosporangiaceae</taxon>
        <taxon>Nonomuraea</taxon>
    </lineage>
</organism>
<dbReference type="PROSITE" id="PS51782">
    <property type="entry name" value="LYSM"/>
    <property type="match status" value="1"/>
</dbReference>
<dbReference type="Proteomes" id="UP001612741">
    <property type="component" value="Unassembled WGS sequence"/>
</dbReference>
<name>A0ABW7Z871_9ACTN</name>
<sequence>MRVKRPRPPVRLTRRGRAALVVVVAALSLGGFWLGTRAVSLASVGQPVPSHAGLPWVVVGPGDTLWTIAGAVSPGRDATAVADEIMRLNGLRSSLIRPGTRLYIPSDR</sequence>
<dbReference type="Pfam" id="PF01476">
    <property type="entry name" value="LysM"/>
    <property type="match status" value="1"/>
</dbReference>
<evidence type="ECO:0000313" key="2">
    <source>
        <dbReference type="EMBL" id="MFI6504298.1"/>
    </source>
</evidence>
<dbReference type="EMBL" id="JBITGY010000014">
    <property type="protein sequence ID" value="MFI6504298.1"/>
    <property type="molecule type" value="Genomic_DNA"/>
</dbReference>
<proteinExistence type="predicted"/>
<evidence type="ECO:0000259" key="1">
    <source>
        <dbReference type="PROSITE" id="PS51782"/>
    </source>
</evidence>